<dbReference type="Proteomes" id="UP001556367">
    <property type="component" value="Unassembled WGS sequence"/>
</dbReference>
<feature type="compositionally biased region" description="Polar residues" evidence="1">
    <location>
        <begin position="249"/>
        <end position="258"/>
    </location>
</feature>
<feature type="compositionally biased region" description="Basic residues" evidence="1">
    <location>
        <begin position="439"/>
        <end position="448"/>
    </location>
</feature>
<evidence type="ECO:0000313" key="3">
    <source>
        <dbReference type="Proteomes" id="UP001556367"/>
    </source>
</evidence>
<evidence type="ECO:0000256" key="1">
    <source>
        <dbReference type="SAM" id="MobiDB-lite"/>
    </source>
</evidence>
<dbReference type="EMBL" id="JASNQZ010000011">
    <property type="protein sequence ID" value="KAL0950925.1"/>
    <property type="molecule type" value="Genomic_DNA"/>
</dbReference>
<reference evidence="3" key="1">
    <citation type="submission" date="2024-06" db="EMBL/GenBank/DDBJ databases">
        <title>Multi-omics analyses provide insights into the biosynthesis of the anticancer antibiotic pleurotin in Hohenbuehelia grisea.</title>
        <authorList>
            <person name="Weaver J.A."/>
            <person name="Alberti F."/>
        </authorList>
    </citation>
    <scope>NUCLEOTIDE SEQUENCE [LARGE SCALE GENOMIC DNA]</scope>
    <source>
        <strain evidence="3">T-177</strain>
    </source>
</reference>
<feature type="compositionally biased region" description="Basic and acidic residues" evidence="1">
    <location>
        <begin position="341"/>
        <end position="353"/>
    </location>
</feature>
<protein>
    <recommendedName>
        <fullName evidence="4">Ino eighty subunit 1</fullName>
    </recommendedName>
</protein>
<name>A0ABR3J620_9AGAR</name>
<comment type="caution">
    <text evidence="2">The sequence shown here is derived from an EMBL/GenBank/DDBJ whole genome shotgun (WGS) entry which is preliminary data.</text>
</comment>
<gene>
    <name evidence="2" type="ORF">HGRIS_007681</name>
</gene>
<evidence type="ECO:0000313" key="2">
    <source>
        <dbReference type="EMBL" id="KAL0950925.1"/>
    </source>
</evidence>
<feature type="region of interest" description="Disordered" evidence="1">
    <location>
        <begin position="307"/>
        <end position="457"/>
    </location>
</feature>
<dbReference type="PANTHER" id="PTHR37287:SF1">
    <property type="entry name" value="INO EIGHTY SUBUNIT 1"/>
    <property type="match status" value="1"/>
</dbReference>
<organism evidence="2 3">
    <name type="scientific">Hohenbuehelia grisea</name>
    <dbReference type="NCBI Taxonomy" id="104357"/>
    <lineage>
        <taxon>Eukaryota</taxon>
        <taxon>Fungi</taxon>
        <taxon>Dikarya</taxon>
        <taxon>Basidiomycota</taxon>
        <taxon>Agaricomycotina</taxon>
        <taxon>Agaricomycetes</taxon>
        <taxon>Agaricomycetidae</taxon>
        <taxon>Agaricales</taxon>
        <taxon>Pleurotineae</taxon>
        <taxon>Pleurotaceae</taxon>
        <taxon>Hohenbuehelia</taxon>
    </lineage>
</organism>
<feature type="region of interest" description="Disordered" evidence="1">
    <location>
        <begin position="241"/>
        <end position="265"/>
    </location>
</feature>
<proteinExistence type="predicted"/>
<feature type="region of interest" description="Disordered" evidence="1">
    <location>
        <begin position="499"/>
        <end position="528"/>
    </location>
</feature>
<sequence length="528" mass="59331">MSQKPAAQISRKTLAIKRTDGEPLLRTDLQYDVLHNIFTDDHAVFTDPHQTLHGDPAGTKVCFRDLYVNAIMRSPKATKVLREKMQDVPTFATDFAMLALLTNVGRINTTMSFFPEMKTAIRTYHPIPALQRTAGNLQDAPRIKHILKACILDEEEGKNAPSTPSDILSRSSAGQIPSTTITNLIFVMANFSAPLGQSHFPEDLEFLDLFLPVKISSASRARAFLWLCYHFLEAPSLDQDDDYDADGSAQPNPFSEQRSPGRLPPLIRLTPEEYVLENQDSEAEKELGVKLVEQRAGILKNHTAKGHLDVVGDDDDKASVASEPKPKGRRGAAASLNKAASAKEKKTAADKTRRERLKKVKAEKEAPLSAPPSFDDDERGGFPPEKQRNQYPALLSNERQYPTEAPQHVRRQGAPRHASSQTPEPPSHRPHPYLPYKHYNGRHSRSRNPRPAAPPRSMLQQTWHVVTHSDPLVDSDDEFADEHVRHDYIQRLQLLTRLQQQRFPDEEPSPQMDVDSGSVTPTYRRPFV</sequence>
<accession>A0ABR3J620</accession>
<keyword evidence="3" id="KW-1185">Reference proteome</keyword>
<evidence type="ECO:0008006" key="4">
    <source>
        <dbReference type="Google" id="ProtNLM"/>
    </source>
</evidence>
<dbReference type="PANTHER" id="PTHR37287">
    <property type="entry name" value="INO EIGHTY SUBUNIT 1"/>
    <property type="match status" value="1"/>
</dbReference>
<dbReference type="InterPro" id="IPR038014">
    <property type="entry name" value="Ies1"/>
</dbReference>